<accession>A0A8J5VP15</accession>
<sequence length="147" mass="16479">MMLRGGKLACLSSRVVGAKSFSTEIFVSRLSFYTTDEELKNIFSPFGAIEQARLVRDNQTGRPKGFGFVRYSSEAEAEKAIKAIDRRIIRGRLIFVEMAKKTQLNRAYCISIVGKLEHLSWLKSIPEIAGSVLSNKTCFVALCFPFC</sequence>
<organism evidence="5 6">
    <name type="scientific">Zizania palustris</name>
    <name type="common">Northern wild rice</name>
    <dbReference type="NCBI Taxonomy" id="103762"/>
    <lineage>
        <taxon>Eukaryota</taxon>
        <taxon>Viridiplantae</taxon>
        <taxon>Streptophyta</taxon>
        <taxon>Embryophyta</taxon>
        <taxon>Tracheophyta</taxon>
        <taxon>Spermatophyta</taxon>
        <taxon>Magnoliopsida</taxon>
        <taxon>Liliopsida</taxon>
        <taxon>Poales</taxon>
        <taxon>Poaceae</taxon>
        <taxon>BOP clade</taxon>
        <taxon>Oryzoideae</taxon>
        <taxon>Oryzeae</taxon>
        <taxon>Zizaniinae</taxon>
        <taxon>Zizania</taxon>
    </lineage>
</organism>
<comment type="subcellular location">
    <subcellularLocation>
        <location evidence="1">Nucleus</location>
    </subcellularLocation>
</comment>
<dbReference type="GO" id="GO:0005685">
    <property type="term" value="C:U1 snRNP"/>
    <property type="evidence" value="ECO:0007669"/>
    <property type="project" value="TreeGrafter"/>
</dbReference>
<keyword evidence="3" id="KW-0694">RNA-binding</keyword>
<evidence type="ECO:0000313" key="6">
    <source>
        <dbReference type="Proteomes" id="UP000729402"/>
    </source>
</evidence>
<dbReference type="PANTHER" id="PTHR13952:SF21">
    <property type="entry name" value="POLYNUCLEOTIDE ADENYLYLTRANSFERASE DOMAIN_RNA RECOGNITION MOTIF PROTEIN-RELATED"/>
    <property type="match status" value="1"/>
</dbReference>
<dbReference type="Proteomes" id="UP000729402">
    <property type="component" value="Unassembled WGS sequence"/>
</dbReference>
<dbReference type="OrthoDB" id="439808at2759"/>
<evidence type="ECO:0000256" key="2">
    <source>
        <dbReference type="ARBA" id="ARBA00023242"/>
    </source>
</evidence>
<dbReference type="SMART" id="SM00360">
    <property type="entry name" value="RRM"/>
    <property type="match status" value="1"/>
</dbReference>
<dbReference type="FunFam" id="3.30.70.330:FF:001138">
    <property type="entry name" value="RNA-binding (RRM/RBD/RNP motifs) family protein"/>
    <property type="match status" value="1"/>
</dbReference>
<comment type="caution">
    <text evidence="5">The sequence shown here is derived from an EMBL/GenBank/DDBJ whole genome shotgun (WGS) entry which is preliminary data.</text>
</comment>
<dbReference type="EMBL" id="JAAALK010000283">
    <property type="protein sequence ID" value="KAG8074475.1"/>
    <property type="molecule type" value="Genomic_DNA"/>
</dbReference>
<dbReference type="PROSITE" id="PS50102">
    <property type="entry name" value="RRM"/>
    <property type="match status" value="1"/>
</dbReference>
<proteinExistence type="predicted"/>
<protein>
    <recommendedName>
        <fullName evidence="4">RRM domain-containing protein</fullName>
    </recommendedName>
</protein>
<dbReference type="InterPro" id="IPR051183">
    <property type="entry name" value="U1_U11-U12_snRNP_70-35kDa"/>
</dbReference>
<keyword evidence="6" id="KW-1185">Reference proteome</keyword>
<keyword evidence="2" id="KW-0539">Nucleus</keyword>
<dbReference type="GO" id="GO:0071004">
    <property type="term" value="C:U2-type prespliceosome"/>
    <property type="evidence" value="ECO:0007669"/>
    <property type="project" value="TreeGrafter"/>
</dbReference>
<evidence type="ECO:0000256" key="3">
    <source>
        <dbReference type="PROSITE-ProRule" id="PRU00176"/>
    </source>
</evidence>
<dbReference type="GO" id="GO:0003729">
    <property type="term" value="F:mRNA binding"/>
    <property type="evidence" value="ECO:0007669"/>
    <property type="project" value="TreeGrafter"/>
</dbReference>
<dbReference type="PANTHER" id="PTHR13952">
    <property type="entry name" value="U1 SMALL NUCLEAR RIBONUCLEOPROTEIN 70 KD"/>
    <property type="match status" value="1"/>
</dbReference>
<dbReference type="GO" id="GO:0030619">
    <property type="term" value="F:U1 snRNA binding"/>
    <property type="evidence" value="ECO:0007669"/>
    <property type="project" value="TreeGrafter"/>
</dbReference>
<evidence type="ECO:0000313" key="5">
    <source>
        <dbReference type="EMBL" id="KAG8074475.1"/>
    </source>
</evidence>
<dbReference type="AlphaFoldDB" id="A0A8J5VP15"/>
<feature type="domain" description="RRM" evidence="4">
    <location>
        <begin position="23"/>
        <end position="101"/>
    </location>
</feature>
<evidence type="ECO:0000256" key="1">
    <source>
        <dbReference type="ARBA" id="ARBA00004123"/>
    </source>
</evidence>
<evidence type="ECO:0000259" key="4">
    <source>
        <dbReference type="PROSITE" id="PS50102"/>
    </source>
</evidence>
<dbReference type="GO" id="GO:0000398">
    <property type="term" value="P:mRNA splicing, via spliceosome"/>
    <property type="evidence" value="ECO:0007669"/>
    <property type="project" value="TreeGrafter"/>
</dbReference>
<gene>
    <name evidence="5" type="ORF">GUJ93_ZPchr0006g43009</name>
</gene>
<dbReference type="Pfam" id="PF00076">
    <property type="entry name" value="RRM_1"/>
    <property type="match status" value="1"/>
</dbReference>
<name>A0A8J5VP15_ZIZPA</name>
<dbReference type="GO" id="GO:0071011">
    <property type="term" value="C:precatalytic spliceosome"/>
    <property type="evidence" value="ECO:0007669"/>
    <property type="project" value="TreeGrafter"/>
</dbReference>
<dbReference type="InterPro" id="IPR000504">
    <property type="entry name" value="RRM_dom"/>
</dbReference>
<reference evidence="5" key="2">
    <citation type="submission" date="2021-02" db="EMBL/GenBank/DDBJ databases">
        <authorList>
            <person name="Kimball J.A."/>
            <person name="Haas M.W."/>
            <person name="Macchietto M."/>
            <person name="Kono T."/>
            <person name="Duquette J."/>
            <person name="Shao M."/>
        </authorList>
    </citation>
    <scope>NUCLEOTIDE SEQUENCE</scope>
    <source>
        <tissue evidence="5">Fresh leaf tissue</tissue>
    </source>
</reference>
<reference evidence="5" key="1">
    <citation type="journal article" date="2021" name="bioRxiv">
        <title>Whole Genome Assembly and Annotation of Northern Wild Rice, Zizania palustris L., Supports a Whole Genome Duplication in the Zizania Genus.</title>
        <authorList>
            <person name="Haas M."/>
            <person name="Kono T."/>
            <person name="Macchietto M."/>
            <person name="Millas R."/>
            <person name="McGilp L."/>
            <person name="Shao M."/>
            <person name="Duquette J."/>
            <person name="Hirsch C.N."/>
            <person name="Kimball J."/>
        </authorList>
    </citation>
    <scope>NUCLEOTIDE SEQUENCE</scope>
    <source>
        <tissue evidence="5">Fresh leaf tissue</tissue>
    </source>
</reference>